<proteinExistence type="predicted"/>
<keyword evidence="2" id="KW-1185">Reference proteome</keyword>
<dbReference type="OrthoDB" id="9798158at2"/>
<evidence type="ECO:0000313" key="2">
    <source>
        <dbReference type="Proteomes" id="UP000064201"/>
    </source>
</evidence>
<sequence>MIQWKDITGFDWDEGNARKSVDKHGVGQSEAEQVFFNAPLLVLADEVHSRREPRHHALGVTHEGRRLHITFTLRERSTRIRVISARDMHRKERAIYEQYQEDS</sequence>
<name>A0A0G3G551_9GAMM</name>
<accession>A0A0G3G551</accession>
<evidence type="ECO:0000313" key="1">
    <source>
        <dbReference type="EMBL" id="AKJ95504.1"/>
    </source>
</evidence>
<dbReference type="Proteomes" id="UP000064201">
    <property type="component" value="Chromosome"/>
</dbReference>
<reference evidence="1 2" key="1">
    <citation type="submission" date="2015-04" db="EMBL/GenBank/DDBJ databases">
        <title>Complete Sequence for the Genome of the Thioalkalivibrio versutus D301.</title>
        <authorList>
            <person name="Mu T."/>
            <person name="Zhou J."/>
            <person name="Xu X."/>
        </authorList>
    </citation>
    <scope>NUCLEOTIDE SEQUENCE [LARGE SCALE GENOMIC DNA]</scope>
    <source>
        <strain evidence="1 2">D301</strain>
    </source>
</reference>
<dbReference type="Gene3D" id="3.10.450.530">
    <property type="entry name" value="Ribonuclease toxin, BrnT, of type II toxin-antitoxin system"/>
    <property type="match status" value="1"/>
</dbReference>
<organism evidence="1 2">
    <name type="scientific">Thioalkalivibrio versutus</name>
    <dbReference type="NCBI Taxonomy" id="106634"/>
    <lineage>
        <taxon>Bacteria</taxon>
        <taxon>Pseudomonadati</taxon>
        <taxon>Pseudomonadota</taxon>
        <taxon>Gammaproteobacteria</taxon>
        <taxon>Chromatiales</taxon>
        <taxon>Ectothiorhodospiraceae</taxon>
        <taxon>Thioalkalivibrio</taxon>
    </lineage>
</organism>
<dbReference type="KEGG" id="tvr:TVD_09110"/>
<evidence type="ECO:0008006" key="3">
    <source>
        <dbReference type="Google" id="ProtNLM"/>
    </source>
</evidence>
<dbReference type="AlphaFoldDB" id="A0A0G3G551"/>
<dbReference type="PATRIC" id="fig|106634.4.peg.1863"/>
<gene>
    <name evidence="1" type="ORF">TVD_09110</name>
</gene>
<dbReference type="InterPro" id="IPR038573">
    <property type="entry name" value="BrnT_sf"/>
</dbReference>
<dbReference type="RefSeq" id="WP_047251424.1">
    <property type="nucleotide sequence ID" value="NZ_CP011367.1"/>
</dbReference>
<dbReference type="EMBL" id="CP011367">
    <property type="protein sequence ID" value="AKJ95504.1"/>
    <property type="molecule type" value="Genomic_DNA"/>
</dbReference>
<dbReference type="InterPro" id="IPR007460">
    <property type="entry name" value="BrnT_toxin"/>
</dbReference>
<protein>
    <recommendedName>
        <fullName evidence="3">BrnT family toxin</fullName>
    </recommendedName>
</protein>
<dbReference type="STRING" id="106634.TVD_09110"/>
<dbReference type="Pfam" id="PF04365">
    <property type="entry name" value="BrnT_toxin"/>
    <property type="match status" value="1"/>
</dbReference>